<evidence type="ECO:0000313" key="2">
    <source>
        <dbReference type="Proteomes" id="UP000184188"/>
    </source>
</evidence>
<dbReference type="OrthoDB" id="4440408at2759"/>
<dbReference type="Proteomes" id="UP000184188">
    <property type="component" value="Unassembled WGS sequence"/>
</dbReference>
<organism evidence="1 2">
    <name type="scientific">Penicilliopsis zonata CBS 506.65</name>
    <dbReference type="NCBI Taxonomy" id="1073090"/>
    <lineage>
        <taxon>Eukaryota</taxon>
        <taxon>Fungi</taxon>
        <taxon>Dikarya</taxon>
        <taxon>Ascomycota</taxon>
        <taxon>Pezizomycotina</taxon>
        <taxon>Eurotiomycetes</taxon>
        <taxon>Eurotiomycetidae</taxon>
        <taxon>Eurotiales</taxon>
        <taxon>Aspergillaceae</taxon>
        <taxon>Penicilliopsis</taxon>
    </lineage>
</organism>
<sequence>MLILSRLFITIEDLVEEIGGFNAVQRHRLWMLRYLLSFSRSTSFTRNIVTIEENLRITPQREEYLKEETRRLQERVCTPENKIQLEEWDAQIKELQRRYWKEEREWYRCESLCPPGPQKRGFHAWRATTDWYHHSALRYHCAGRGECCGRSCGCCERRGIEATGRTRLAVGHCTVECGCCMRDRGFDLTAEEKKEQHEAFGVMLRRPNDAFVERIVAVNIWGIIRGPKDERVWGSQ</sequence>
<dbReference type="EMBL" id="KV878344">
    <property type="protein sequence ID" value="OJJ45688.1"/>
    <property type="molecule type" value="Genomic_DNA"/>
</dbReference>
<accession>A0A1L9SEW2</accession>
<keyword evidence="2" id="KW-1185">Reference proteome</keyword>
<dbReference type="VEuPathDB" id="FungiDB:ASPZODRAFT_143574"/>
<dbReference type="AlphaFoldDB" id="A0A1L9SEW2"/>
<evidence type="ECO:0000313" key="1">
    <source>
        <dbReference type="EMBL" id="OJJ45688.1"/>
    </source>
</evidence>
<dbReference type="RefSeq" id="XP_022580198.1">
    <property type="nucleotide sequence ID" value="XM_022724923.1"/>
</dbReference>
<dbReference type="STRING" id="1073090.A0A1L9SEW2"/>
<proteinExistence type="predicted"/>
<protein>
    <submittedName>
        <fullName evidence="1">Uncharacterized protein</fullName>
    </submittedName>
</protein>
<name>A0A1L9SEW2_9EURO</name>
<reference evidence="2" key="1">
    <citation type="journal article" date="2017" name="Genome Biol.">
        <title>Comparative genomics reveals high biological diversity and specific adaptations in the industrially and medically important fungal genus Aspergillus.</title>
        <authorList>
            <person name="de Vries R.P."/>
            <person name="Riley R."/>
            <person name="Wiebenga A."/>
            <person name="Aguilar-Osorio G."/>
            <person name="Amillis S."/>
            <person name="Uchima C.A."/>
            <person name="Anderluh G."/>
            <person name="Asadollahi M."/>
            <person name="Askin M."/>
            <person name="Barry K."/>
            <person name="Battaglia E."/>
            <person name="Bayram O."/>
            <person name="Benocci T."/>
            <person name="Braus-Stromeyer S.A."/>
            <person name="Caldana C."/>
            <person name="Canovas D."/>
            <person name="Cerqueira G.C."/>
            <person name="Chen F."/>
            <person name="Chen W."/>
            <person name="Choi C."/>
            <person name="Clum A."/>
            <person name="Dos Santos R.A."/>
            <person name="Damasio A.R."/>
            <person name="Diallinas G."/>
            <person name="Emri T."/>
            <person name="Fekete E."/>
            <person name="Flipphi M."/>
            <person name="Freyberg S."/>
            <person name="Gallo A."/>
            <person name="Gournas C."/>
            <person name="Habgood R."/>
            <person name="Hainaut M."/>
            <person name="Harispe M.L."/>
            <person name="Henrissat B."/>
            <person name="Hilden K.S."/>
            <person name="Hope R."/>
            <person name="Hossain A."/>
            <person name="Karabika E."/>
            <person name="Karaffa L."/>
            <person name="Karanyi Z."/>
            <person name="Krasevec N."/>
            <person name="Kuo A."/>
            <person name="Kusch H."/>
            <person name="LaButti K."/>
            <person name="Lagendijk E.L."/>
            <person name="Lapidus A."/>
            <person name="Levasseur A."/>
            <person name="Lindquist E."/>
            <person name="Lipzen A."/>
            <person name="Logrieco A.F."/>
            <person name="MacCabe A."/>
            <person name="Maekelae M.R."/>
            <person name="Malavazi I."/>
            <person name="Melin P."/>
            <person name="Meyer V."/>
            <person name="Mielnichuk N."/>
            <person name="Miskei M."/>
            <person name="Molnar A.P."/>
            <person name="Mule G."/>
            <person name="Ngan C.Y."/>
            <person name="Orejas M."/>
            <person name="Orosz E."/>
            <person name="Ouedraogo J.P."/>
            <person name="Overkamp K.M."/>
            <person name="Park H.-S."/>
            <person name="Perrone G."/>
            <person name="Piumi F."/>
            <person name="Punt P.J."/>
            <person name="Ram A.F."/>
            <person name="Ramon A."/>
            <person name="Rauscher S."/>
            <person name="Record E."/>
            <person name="Riano-Pachon D.M."/>
            <person name="Robert V."/>
            <person name="Roehrig J."/>
            <person name="Ruller R."/>
            <person name="Salamov A."/>
            <person name="Salih N.S."/>
            <person name="Samson R.A."/>
            <person name="Sandor E."/>
            <person name="Sanguinetti M."/>
            <person name="Schuetze T."/>
            <person name="Sepcic K."/>
            <person name="Shelest E."/>
            <person name="Sherlock G."/>
            <person name="Sophianopoulou V."/>
            <person name="Squina F.M."/>
            <person name="Sun H."/>
            <person name="Susca A."/>
            <person name="Todd R.B."/>
            <person name="Tsang A."/>
            <person name="Unkles S.E."/>
            <person name="van de Wiele N."/>
            <person name="van Rossen-Uffink D."/>
            <person name="Oliveira J.V."/>
            <person name="Vesth T.C."/>
            <person name="Visser J."/>
            <person name="Yu J.-H."/>
            <person name="Zhou M."/>
            <person name="Andersen M.R."/>
            <person name="Archer D.B."/>
            <person name="Baker S.E."/>
            <person name="Benoit I."/>
            <person name="Brakhage A.A."/>
            <person name="Braus G.H."/>
            <person name="Fischer R."/>
            <person name="Frisvad J.C."/>
            <person name="Goldman G.H."/>
            <person name="Houbraken J."/>
            <person name="Oakley B."/>
            <person name="Pocsi I."/>
            <person name="Scazzocchio C."/>
            <person name="Seiboth B."/>
            <person name="vanKuyk P.A."/>
            <person name="Wortman J."/>
            <person name="Dyer P.S."/>
            <person name="Grigoriev I.V."/>
        </authorList>
    </citation>
    <scope>NUCLEOTIDE SEQUENCE [LARGE SCALE GENOMIC DNA]</scope>
    <source>
        <strain evidence="2">CBS 506.65</strain>
    </source>
</reference>
<dbReference type="GeneID" id="34611388"/>
<gene>
    <name evidence="1" type="ORF">ASPZODRAFT_143574</name>
</gene>